<dbReference type="GeneID" id="18932714"/>
<dbReference type="OrthoDB" id="2514708at2759"/>
<dbReference type="HOGENOM" id="CLU_566295_0_0_1"/>
<evidence type="ECO:0000313" key="2">
    <source>
        <dbReference type="EMBL" id="EGF98736.1"/>
    </source>
</evidence>
<gene>
    <name evidence="2" type="ORF">MELLADRAFT_76032</name>
</gene>
<dbReference type="AlphaFoldDB" id="F4S9F6"/>
<protein>
    <submittedName>
        <fullName evidence="2">Uncharacterized protein</fullName>
    </submittedName>
</protein>
<evidence type="ECO:0000256" key="1">
    <source>
        <dbReference type="SAM" id="MobiDB-lite"/>
    </source>
</evidence>
<dbReference type="RefSeq" id="XP_007418004.1">
    <property type="nucleotide sequence ID" value="XM_007417942.1"/>
</dbReference>
<dbReference type="EMBL" id="GL883170">
    <property type="protein sequence ID" value="EGF98736.1"/>
    <property type="molecule type" value="Genomic_DNA"/>
</dbReference>
<dbReference type="KEGG" id="mlr:MELLADRAFT_76032"/>
<feature type="region of interest" description="Disordered" evidence="1">
    <location>
        <begin position="1"/>
        <end position="20"/>
    </location>
</feature>
<dbReference type="InParanoid" id="F4S9F6"/>
<dbReference type="Proteomes" id="UP000001072">
    <property type="component" value="Unassembled WGS sequence"/>
</dbReference>
<organism evidence="3">
    <name type="scientific">Melampsora larici-populina (strain 98AG31 / pathotype 3-4-7)</name>
    <name type="common">Poplar leaf rust fungus</name>
    <dbReference type="NCBI Taxonomy" id="747676"/>
    <lineage>
        <taxon>Eukaryota</taxon>
        <taxon>Fungi</taxon>
        <taxon>Dikarya</taxon>
        <taxon>Basidiomycota</taxon>
        <taxon>Pucciniomycotina</taxon>
        <taxon>Pucciniomycetes</taxon>
        <taxon>Pucciniales</taxon>
        <taxon>Melampsoraceae</taxon>
        <taxon>Melampsora</taxon>
    </lineage>
</organism>
<accession>F4S9F6</accession>
<feature type="region of interest" description="Disordered" evidence="1">
    <location>
        <begin position="424"/>
        <end position="444"/>
    </location>
</feature>
<reference evidence="3" key="1">
    <citation type="journal article" date="2011" name="Proc. Natl. Acad. Sci. U.S.A.">
        <title>Obligate biotrophy features unraveled by the genomic analysis of rust fungi.</title>
        <authorList>
            <person name="Duplessis S."/>
            <person name="Cuomo C.A."/>
            <person name="Lin Y.-C."/>
            <person name="Aerts A."/>
            <person name="Tisserant E."/>
            <person name="Veneault-Fourrey C."/>
            <person name="Joly D.L."/>
            <person name="Hacquard S."/>
            <person name="Amselem J."/>
            <person name="Cantarel B.L."/>
            <person name="Chiu R."/>
            <person name="Coutinho P.M."/>
            <person name="Feau N."/>
            <person name="Field M."/>
            <person name="Frey P."/>
            <person name="Gelhaye E."/>
            <person name="Goldberg J."/>
            <person name="Grabherr M.G."/>
            <person name="Kodira C.D."/>
            <person name="Kohler A."/>
            <person name="Kuees U."/>
            <person name="Lindquist E.A."/>
            <person name="Lucas S.M."/>
            <person name="Mago R."/>
            <person name="Mauceli E."/>
            <person name="Morin E."/>
            <person name="Murat C."/>
            <person name="Pangilinan J.L."/>
            <person name="Park R."/>
            <person name="Pearson M."/>
            <person name="Quesneville H."/>
            <person name="Rouhier N."/>
            <person name="Sakthikumar S."/>
            <person name="Salamov A.A."/>
            <person name="Schmutz J."/>
            <person name="Selles B."/>
            <person name="Shapiro H."/>
            <person name="Tanguay P."/>
            <person name="Tuskan G.A."/>
            <person name="Henrissat B."/>
            <person name="Van de Peer Y."/>
            <person name="Rouze P."/>
            <person name="Ellis J.G."/>
            <person name="Dodds P.N."/>
            <person name="Schein J.E."/>
            <person name="Zhong S."/>
            <person name="Hamelin R.C."/>
            <person name="Grigoriev I.V."/>
            <person name="Szabo L.J."/>
            <person name="Martin F."/>
        </authorList>
    </citation>
    <scope>NUCLEOTIDE SEQUENCE [LARGE SCALE GENOMIC DNA]</scope>
    <source>
        <strain evidence="3">98AG31 / pathotype 3-4-7</strain>
    </source>
</reference>
<sequence>MNRQISPVPSGMVSTPSPSWAQRARALESPLAQKQTGTSIRIPMPSPMESPILLSHYYHHGLYAGKDIHSLVSSSLPDLDQVIQETPTKSHVMRQLPVSNPTYPIEIDLRSSSQPFDAPEDTPMKSQAGAHAKEPKAIILGLSSEADMGVIAITKQSQDIGEQAPADPMRSLSVAFTLYLPKEADLMKGPSKSKKKVAYSAISLPTTNQTFDTNGESITHLKSRLFRIASEIDTSDDDNCGNVAILKTADAKNLVIISGHVKQHEEFAKGKEVPLSSNADVARFFKAVRGSPLKECGFTVTMENPQKSAQEAEDAVLKKKARLRAQNEIDNVNTTPNDLARCRPADPVTKALKSLQMRHSSMKTNNNKGYRIFNKADLSQKMDLTFRHMILWARLLADNTKDVTIDDPPPDHEEFVWKDITLPKRPHQSTPLPEPKRHKPIEDRPYVRPGSYAEMQGTHITINFDTLQRVQFRNTLDDYLAYCDLSNKASKEVATILMAYGVTGFHYFLFPEVMNVRDVQAWGISWASAIELFTQSRRFYLAAVENEERRLAKGKGRADCPTIDSDDD</sequence>
<keyword evidence="3" id="KW-1185">Reference proteome</keyword>
<dbReference type="VEuPathDB" id="FungiDB:MELLADRAFT_76032"/>
<name>F4S9F6_MELLP</name>
<proteinExistence type="predicted"/>
<evidence type="ECO:0000313" key="3">
    <source>
        <dbReference type="Proteomes" id="UP000001072"/>
    </source>
</evidence>